<organism evidence="2 3">
    <name type="scientific">Caerostris extrusa</name>
    <name type="common">Bark spider</name>
    <name type="synonym">Caerostris bankana</name>
    <dbReference type="NCBI Taxonomy" id="172846"/>
    <lineage>
        <taxon>Eukaryota</taxon>
        <taxon>Metazoa</taxon>
        <taxon>Ecdysozoa</taxon>
        <taxon>Arthropoda</taxon>
        <taxon>Chelicerata</taxon>
        <taxon>Arachnida</taxon>
        <taxon>Araneae</taxon>
        <taxon>Araneomorphae</taxon>
        <taxon>Entelegynae</taxon>
        <taxon>Araneoidea</taxon>
        <taxon>Araneidae</taxon>
        <taxon>Caerostris</taxon>
    </lineage>
</organism>
<keyword evidence="3" id="KW-1185">Reference proteome</keyword>
<evidence type="ECO:0000256" key="1">
    <source>
        <dbReference type="SAM" id="Phobius"/>
    </source>
</evidence>
<dbReference type="AlphaFoldDB" id="A0AAV4RL87"/>
<gene>
    <name evidence="2" type="ORF">CEXT_773981</name>
</gene>
<name>A0AAV4RL87_CAEEX</name>
<evidence type="ECO:0000313" key="3">
    <source>
        <dbReference type="Proteomes" id="UP001054945"/>
    </source>
</evidence>
<keyword evidence="1" id="KW-0472">Membrane</keyword>
<proteinExistence type="predicted"/>
<dbReference type="Proteomes" id="UP001054945">
    <property type="component" value="Unassembled WGS sequence"/>
</dbReference>
<accession>A0AAV4RL87</accession>
<dbReference type="EMBL" id="BPLR01007947">
    <property type="protein sequence ID" value="GIY20907.1"/>
    <property type="molecule type" value="Genomic_DNA"/>
</dbReference>
<evidence type="ECO:0000313" key="2">
    <source>
        <dbReference type="EMBL" id="GIY20907.1"/>
    </source>
</evidence>
<protein>
    <submittedName>
        <fullName evidence="2">Uncharacterized protein</fullName>
    </submittedName>
</protein>
<feature type="transmembrane region" description="Helical" evidence="1">
    <location>
        <begin position="33"/>
        <end position="55"/>
    </location>
</feature>
<keyword evidence="1" id="KW-0812">Transmembrane</keyword>
<sequence>MFCQNICRHIISHDYENYLEVPGDLSVEIFWTYIDWIGLISLVVGIGSIGLHCAVCTAEMGIPKMCHNVAITDCLMHCRFHYNPIQNETAFHPYEIFRSIAF</sequence>
<comment type="caution">
    <text evidence="2">The sequence shown here is derived from an EMBL/GenBank/DDBJ whole genome shotgun (WGS) entry which is preliminary data.</text>
</comment>
<reference evidence="2 3" key="1">
    <citation type="submission" date="2021-06" db="EMBL/GenBank/DDBJ databases">
        <title>Caerostris extrusa draft genome.</title>
        <authorList>
            <person name="Kono N."/>
            <person name="Arakawa K."/>
        </authorList>
    </citation>
    <scope>NUCLEOTIDE SEQUENCE [LARGE SCALE GENOMIC DNA]</scope>
</reference>
<keyword evidence="1" id="KW-1133">Transmembrane helix</keyword>